<feature type="region of interest" description="Disordered" evidence="2">
    <location>
        <begin position="271"/>
        <end position="298"/>
    </location>
</feature>
<evidence type="ECO:0000313" key="3">
    <source>
        <dbReference type="EMBL" id="KAF2728053.1"/>
    </source>
</evidence>
<sequence>MATPNSRRTTRAPPQTPPTTNTTPSKDSAFVEPKSEFLRSALEARRAKDAPPTPTAAERPAPRRTASIASSHDPWIEQATSEDDRPLKTPARRARRPSDGGIPRMATHKELQGETESLRQTVLDLRLKLELVREQTTKMKDALEAANERIEELEPFEEQIMDLRDENKALLLTNYDLEQDLAEKGDENAEILQIQEETVRQMEQHQVALEEAADVIFQAEKSNAALREENIKLKAELASARSSASGGSCYDTPLDDSPQKAPVRIYSIDESRPSTSHFDSDYFSQPASPHVKPKKPSKEGLAFTERAKHFLELNVSGRQSVQELKKRVSDISMKKNAPVEAVPAVPPIPEDLDVYQQKAAKRNPARRAQAPQAPPLDTGRASHRSIPTTPKTPTGPKDGLRDLFRSGRSVGTPGISHTRKSTTPSKSSGASDSGHHSAFSPPARQSSRHQTQTGFSERSASVQNLSAEWEAPEMPPAPSIVTDDAPSEADPRERWWKDLRNYPQQPDRGARDAIAMASQATASSARGRRSELSGDFLFNMAEDEEQFIARAHQHMGGRRR</sequence>
<dbReference type="AlphaFoldDB" id="A0A9P4UWQ2"/>
<feature type="region of interest" description="Disordered" evidence="2">
    <location>
        <begin position="342"/>
        <end position="530"/>
    </location>
</feature>
<feature type="coiled-coil region" evidence="1">
    <location>
        <begin position="192"/>
        <end position="243"/>
    </location>
</feature>
<protein>
    <submittedName>
        <fullName evidence="3">Uncharacterized protein</fullName>
    </submittedName>
</protein>
<keyword evidence="1" id="KW-0175">Coiled coil</keyword>
<keyword evidence="4" id="KW-1185">Reference proteome</keyword>
<dbReference type="EMBL" id="ML996298">
    <property type="protein sequence ID" value="KAF2728053.1"/>
    <property type="molecule type" value="Genomic_DNA"/>
</dbReference>
<feature type="region of interest" description="Disordered" evidence="2">
    <location>
        <begin position="1"/>
        <end position="117"/>
    </location>
</feature>
<gene>
    <name evidence="3" type="ORF">EJ04DRAFT_120038</name>
</gene>
<organism evidence="3 4">
    <name type="scientific">Polyplosphaeria fusca</name>
    <dbReference type="NCBI Taxonomy" id="682080"/>
    <lineage>
        <taxon>Eukaryota</taxon>
        <taxon>Fungi</taxon>
        <taxon>Dikarya</taxon>
        <taxon>Ascomycota</taxon>
        <taxon>Pezizomycotina</taxon>
        <taxon>Dothideomycetes</taxon>
        <taxon>Pleosporomycetidae</taxon>
        <taxon>Pleosporales</taxon>
        <taxon>Tetraplosphaeriaceae</taxon>
        <taxon>Polyplosphaeria</taxon>
    </lineage>
</organism>
<feature type="compositionally biased region" description="Low complexity" evidence="2">
    <location>
        <begin position="55"/>
        <end position="66"/>
    </location>
</feature>
<evidence type="ECO:0000313" key="4">
    <source>
        <dbReference type="Proteomes" id="UP000799444"/>
    </source>
</evidence>
<accession>A0A9P4UWQ2</accession>
<feature type="compositionally biased region" description="Low complexity" evidence="2">
    <location>
        <begin position="421"/>
        <end position="440"/>
    </location>
</feature>
<evidence type="ECO:0000256" key="2">
    <source>
        <dbReference type="SAM" id="MobiDB-lite"/>
    </source>
</evidence>
<dbReference type="Proteomes" id="UP000799444">
    <property type="component" value="Unassembled WGS sequence"/>
</dbReference>
<feature type="compositionally biased region" description="Basic and acidic residues" evidence="2">
    <location>
        <begin position="489"/>
        <end position="500"/>
    </location>
</feature>
<feature type="compositionally biased region" description="Basic and acidic residues" evidence="2">
    <location>
        <begin position="33"/>
        <end position="49"/>
    </location>
</feature>
<evidence type="ECO:0000256" key="1">
    <source>
        <dbReference type="SAM" id="Coils"/>
    </source>
</evidence>
<dbReference type="OrthoDB" id="10251744at2759"/>
<comment type="caution">
    <text evidence="3">The sequence shown here is derived from an EMBL/GenBank/DDBJ whole genome shotgun (WGS) entry which is preliminary data.</text>
</comment>
<proteinExistence type="predicted"/>
<reference evidence="3" key="1">
    <citation type="journal article" date="2020" name="Stud. Mycol.">
        <title>101 Dothideomycetes genomes: a test case for predicting lifestyles and emergence of pathogens.</title>
        <authorList>
            <person name="Haridas S."/>
            <person name="Albert R."/>
            <person name="Binder M."/>
            <person name="Bloem J."/>
            <person name="Labutti K."/>
            <person name="Salamov A."/>
            <person name="Andreopoulos B."/>
            <person name="Baker S."/>
            <person name="Barry K."/>
            <person name="Bills G."/>
            <person name="Bluhm B."/>
            <person name="Cannon C."/>
            <person name="Castanera R."/>
            <person name="Culley D."/>
            <person name="Daum C."/>
            <person name="Ezra D."/>
            <person name="Gonzalez J."/>
            <person name="Henrissat B."/>
            <person name="Kuo A."/>
            <person name="Liang C."/>
            <person name="Lipzen A."/>
            <person name="Lutzoni F."/>
            <person name="Magnuson J."/>
            <person name="Mondo S."/>
            <person name="Nolan M."/>
            <person name="Ohm R."/>
            <person name="Pangilinan J."/>
            <person name="Park H.-J."/>
            <person name="Ramirez L."/>
            <person name="Alfaro M."/>
            <person name="Sun H."/>
            <person name="Tritt A."/>
            <person name="Yoshinaga Y."/>
            <person name="Zwiers L.-H."/>
            <person name="Turgeon B."/>
            <person name="Goodwin S."/>
            <person name="Spatafora J."/>
            <person name="Crous P."/>
            <person name="Grigoriev I."/>
        </authorList>
    </citation>
    <scope>NUCLEOTIDE SEQUENCE</scope>
    <source>
        <strain evidence="3">CBS 125425</strain>
    </source>
</reference>
<feature type="compositionally biased region" description="Low complexity" evidence="2">
    <location>
        <begin position="387"/>
        <end position="397"/>
    </location>
</feature>
<name>A0A9P4UWQ2_9PLEO</name>
<feature type="compositionally biased region" description="Polar residues" evidence="2">
    <location>
        <begin position="443"/>
        <end position="466"/>
    </location>
</feature>
<feature type="compositionally biased region" description="Polar residues" evidence="2">
    <location>
        <begin position="273"/>
        <end position="287"/>
    </location>
</feature>